<evidence type="ECO:0000313" key="2">
    <source>
        <dbReference type="EMBL" id="CAA0815784.1"/>
    </source>
</evidence>
<organism evidence="2 3">
    <name type="scientific">Striga hermonthica</name>
    <name type="common">Purple witchweed</name>
    <name type="synonym">Buchnera hermonthica</name>
    <dbReference type="NCBI Taxonomy" id="68872"/>
    <lineage>
        <taxon>Eukaryota</taxon>
        <taxon>Viridiplantae</taxon>
        <taxon>Streptophyta</taxon>
        <taxon>Embryophyta</taxon>
        <taxon>Tracheophyta</taxon>
        <taxon>Spermatophyta</taxon>
        <taxon>Magnoliopsida</taxon>
        <taxon>eudicotyledons</taxon>
        <taxon>Gunneridae</taxon>
        <taxon>Pentapetalae</taxon>
        <taxon>asterids</taxon>
        <taxon>lamiids</taxon>
        <taxon>Lamiales</taxon>
        <taxon>Orobanchaceae</taxon>
        <taxon>Buchnereae</taxon>
        <taxon>Striga</taxon>
    </lineage>
</organism>
<feature type="non-terminal residue" evidence="2">
    <location>
        <position position="106"/>
    </location>
</feature>
<feature type="region of interest" description="Disordered" evidence="1">
    <location>
        <begin position="81"/>
        <end position="106"/>
    </location>
</feature>
<gene>
    <name evidence="2" type="ORF">SHERM_15688</name>
</gene>
<dbReference type="AlphaFoldDB" id="A0A9N7MU16"/>
<feature type="non-terminal residue" evidence="2">
    <location>
        <position position="1"/>
    </location>
</feature>
<evidence type="ECO:0000313" key="3">
    <source>
        <dbReference type="Proteomes" id="UP001153555"/>
    </source>
</evidence>
<name>A0A9N7MU16_STRHE</name>
<reference evidence="2" key="1">
    <citation type="submission" date="2019-12" db="EMBL/GenBank/DDBJ databases">
        <authorList>
            <person name="Scholes J."/>
        </authorList>
    </citation>
    <scope>NUCLEOTIDE SEQUENCE</scope>
</reference>
<dbReference type="Proteomes" id="UP001153555">
    <property type="component" value="Unassembled WGS sequence"/>
</dbReference>
<protein>
    <submittedName>
        <fullName evidence="2">Far-red impaired responsive (FAR1) family protein</fullName>
    </submittedName>
</protein>
<keyword evidence="3" id="KW-1185">Reference proteome</keyword>
<sequence length="106" mass="12249">GSQIVISPNLTKYWMPIVQQDIKPKVGMLFSNIDIAKKFYRNYGANGGFDVRTYTTKRFRSGVINKQYMVCNRQRFKLEIPQNTSKSMSQLPSESGVVPRQRVSKR</sequence>
<feature type="compositionally biased region" description="Polar residues" evidence="1">
    <location>
        <begin position="81"/>
        <end position="93"/>
    </location>
</feature>
<evidence type="ECO:0000256" key="1">
    <source>
        <dbReference type="SAM" id="MobiDB-lite"/>
    </source>
</evidence>
<dbReference type="PANTHER" id="PTHR46328">
    <property type="entry name" value="FAR-RED IMPAIRED RESPONSIVE (FAR1) FAMILY PROTEIN-RELATED"/>
    <property type="match status" value="1"/>
</dbReference>
<proteinExistence type="predicted"/>
<dbReference type="OrthoDB" id="688325at2759"/>
<accession>A0A9N7MU16</accession>
<comment type="caution">
    <text evidence="2">The sequence shown here is derived from an EMBL/GenBank/DDBJ whole genome shotgun (WGS) entry which is preliminary data.</text>
</comment>
<dbReference type="EMBL" id="CACSLK010013162">
    <property type="protein sequence ID" value="CAA0815784.1"/>
    <property type="molecule type" value="Genomic_DNA"/>
</dbReference>